<comment type="caution">
    <text evidence="2">The sequence shown here is derived from an EMBL/GenBank/DDBJ whole genome shotgun (WGS) entry which is preliminary data.</text>
</comment>
<dbReference type="RefSeq" id="WP_233731437.1">
    <property type="nucleotide sequence ID" value="NZ_JAJVCN010000004.1"/>
</dbReference>
<evidence type="ECO:0000313" key="2">
    <source>
        <dbReference type="EMBL" id="MCE7009946.1"/>
    </source>
</evidence>
<sequence length="137" mass="14821">MDKATQDALTAYRGMWRDFVVAGATSDWQSTKLGQNATGVALTNLTRGLHTDNTNGLVTKGEPKLNPSVSSVEPQDNPKKIIVTDCGDSTNWLKYRADNGQLADTPGGRRLINAIVDKQADESWKVSDFGVHDLGTC</sequence>
<feature type="region of interest" description="Disordered" evidence="1">
    <location>
        <begin position="51"/>
        <end position="81"/>
    </location>
</feature>
<dbReference type="Proteomes" id="UP001521150">
    <property type="component" value="Unassembled WGS sequence"/>
</dbReference>
<evidence type="ECO:0000256" key="1">
    <source>
        <dbReference type="SAM" id="MobiDB-lite"/>
    </source>
</evidence>
<evidence type="ECO:0008006" key="4">
    <source>
        <dbReference type="Google" id="ProtNLM"/>
    </source>
</evidence>
<proteinExistence type="predicted"/>
<evidence type="ECO:0000313" key="3">
    <source>
        <dbReference type="Proteomes" id="UP001521150"/>
    </source>
</evidence>
<reference evidence="2 3" key="1">
    <citation type="submission" date="2021-12" db="EMBL/GenBank/DDBJ databases">
        <title>Genome sequence of Kibdelosporangium philippinense ATCC 49844.</title>
        <authorList>
            <person name="Fedorov E.A."/>
            <person name="Omeragic M."/>
            <person name="Shalygina K.F."/>
            <person name="Maclea K.S."/>
        </authorList>
    </citation>
    <scope>NUCLEOTIDE SEQUENCE [LARGE SCALE GENOMIC DNA]</scope>
    <source>
        <strain evidence="2 3">ATCC 49844</strain>
    </source>
</reference>
<gene>
    <name evidence="2" type="ORF">LWC34_45145</name>
</gene>
<organism evidence="2 3">
    <name type="scientific">Kibdelosporangium philippinense</name>
    <dbReference type="NCBI Taxonomy" id="211113"/>
    <lineage>
        <taxon>Bacteria</taxon>
        <taxon>Bacillati</taxon>
        <taxon>Actinomycetota</taxon>
        <taxon>Actinomycetes</taxon>
        <taxon>Pseudonocardiales</taxon>
        <taxon>Pseudonocardiaceae</taxon>
        <taxon>Kibdelosporangium</taxon>
    </lineage>
</organism>
<protein>
    <recommendedName>
        <fullName evidence="4">Secreted protein/lipoprotein</fullName>
    </recommendedName>
</protein>
<dbReference type="EMBL" id="JAJVCN010000004">
    <property type="protein sequence ID" value="MCE7009946.1"/>
    <property type="molecule type" value="Genomic_DNA"/>
</dbReference>
<name>A0ABS8ZQC1_9PSEU</name>
<accession>A0ABS8ZQC1</accession>
<keyword evidence="3" id="KW-1185">Reference proteome</keyword>